<dbReference type="EMBL" id="CP001359">
    <property type="protein sequence ID" value="ACL66416.1"/>
    <property type="molecule type" value="Genomic_DNA"/>
</dbReference>
<keyword evidence="3" id="KW-1185">Reference proteome</keyword>
<accession>B8JG13</accession>
<dbReference type="Gene3D" id="1.10.10.1320">
    <property type="entry name" value="Anti-sigma factor, zinc-finger domain"/>
    <property type="match status" value="1"/>
</dbReference>
<dbReference type="KEGG" id="acp:A2cp1_3081"/>
<dbReference type="Proteomes" id="UP000007089">
    <property type="component" value="Chromosome"/>
</dbReference>
<evidence type="ECO:0000313" key="2">
    <source>
        <dbReference type="EMBL" id="ACL66416.1"/>
    </source>
</evidence>
<gene>
    <name evidence="2" type="ordered locus">A2cp1_3081</name>
</gene>
<dbReference type="Pfam" id="PF13490">
    <property type="entry name" value="zf-HC2"/>
    <property type="match status" value="1"/>
</dbReference>
<evidence type="ECO:0000313" key="3">
    <source>
        <dbReference type="Proteomes" id="UP000007089"/>
    </source>
</evidence>
<dbReference type="InterPro" id="IPR041916">
    <property type="entry name" value="Anti_sigma_zinc_sf"/>
</dbReference>
<dbReference type="HOGENOM" id="CLU_1393798_0_0_7"/>
<dbReference type="RefSeq" id="WP_012634141.1">
    <property type="nucleotide sequence ID" value="NC_011891.1"/>
</dbReference>
<organism evidence="2 3">
    <name type="scientific">Anaeromyxobacter dehalogenans (strain ATCC BAA-258 / DSM 21875 / 2CP-1)</name>
    <dbReference type="NCBI Taxonomy" id="455488"/>
    <lineage>
        <taxon>Bacteria</taxon>
        <taxon>Pseudomonadati</taxon>
        <taxon>Myxococcota</taxon>
        <taxon>Myxococcia</taxon>
        <taxon>Myxococcales</taxon>
        <taxon>Cystobacterineae</taxon>
        <taxon>Anaeromyxobacteraceae</taxon>
        <taxon>Anaeromyxobacter</taxon>
    </lineage>
</organism>
<dbReference type="InterPro" id="IPR027383">
    <property type="entry name" value="Znf_put"/>
</dbReference>
<protein>
    <recommendedName>
        <fullName evidence="1">Putative zinc-finger domain-containing protein</fullName>
    </recommendedName>
</protein>
<name>B8JG13_ANAD2</name>
<proteinExistence type="predicted"/>
<feature type="domain" description="Putative zinc-finger" evidence="1">
    <location>
        <begin position="11"/>
        <end position="40"/>
    </location>
</feature>
<sequence>MSPGPRCPSWDDLADWWAGDLAPADRDAIEEHLLACEACAGRAGRLADLAGGVAALARAGAVPGPTTAAVLDRLERDGLRVHRYPIAAGQVVPCAVWPDDEVMAAVLDVRALGGAEGARFDVLARAGDDPPIRVEDVPLDRTTGTLVWLSVAALERRRSATRVSFRLIRVSAEGEAVVGEYGLAHEPWTGPSSPR</sequence>
<reference evidence="2" key="1">
    <citation type="submission" date="2009-01" db="EMBL/GenBank/DDBJ databases">
        <title>Complete sequence of Anaeromyxobacter dehalogenans 2CP-1.</title>
        <authorList>
            <consortium name="US DOE Joint Genome Institute"/>
            <person name="Lucas S."/>
            <person name="Copeland A."/>
            <person name="Lapidus A."/>
            <person name="Glavina del Rio T."/>
            <person name="Dalin E."/>
            <person name="Tice H."/>
            <person name="Bruce D."/>
            <person name="Goodwin L."/>
            <person name="Pitluck S."/>
            <person name="Saunders E."/>
            <person name="Brettin T."/>
            <person name="Detter J.C."/>
            <person name="Han C."/>
            <person name="Larimer F."/>
            <person name="Land M."/>
            <person name="Hauser L."/>
            <person name="Kyrpides N."/>
            <person name="Ovchinnikova G."/>
            <person name="Beliaev A.S."/>
            <person name="Richardson P."/>
        </authorList>
    </citation>
    <scope>NUCLEOTIDE SEQUENCE</scope>
    <source>
        <strain evidence="2">2CP-1</strain>
    </source>
</reference>
<evidence type="ECO:0000259" key="1">
    <source>
        <dbReference type="Pfam" id="PF13490"/>
    </source>
</evidence>
<dbReference type="AlphaFoldDB" id="B8JG13"/>